<reference evidence="2 5" key="1">
    <citation type="journal article" date="2019" name="Sci. Rep.">
        <title>Orb-weaving spider Araneus ventricosus genome elucidates the spidroin gene catalogue.</title>
        <authorList>
            <person name="Kono N."/>
            <person name="Nakamura H."/>
            <person name="Ohtoshi R."/>
            <person name="Moran D.A.P."/>
            <person name="Shinohara A."/>
            <person name="Yoshida Y."/>
            <person name="Fujiwara M."/>
            <person name="Mori M."/>
            <person name="Tomita M."/>
            <person name="Arakawa K."/>
        </authorList>
    </citation>
    <scope>NUCLEOTIDE SEQUENCE [LARGE SCALE GENOMIC DNA]</scope>
</reference>
<evidence type="ECO:0000313" key="3">
    <source>
        <dbReference type="EMBL" id="GBO19498.1"/>
    </source>
</evidence>
<dbReference type="EMBL" id="BGPR01042983">
    <property type="protein sequence ID" value="GBO19500.1"/>
    <property type="molecule type" value="Genomic_DNA"/>
</dbReference>
<evidence type="ECO:0000313" key="4">
    <source>
        <dbReference type="EMBL" id="GBO19500.1"/>
    </source>
</evidence>
<sequence>MCRLISNWGTDYPGPLSPGIKLPFSTTIALSPLCHENRISVPCGLPTSRQYMDFFGVRFIFNCSTVALLDWVFLGLSEEFTAVNLCSVLTLDECLT</sequence>
<feature type="non-terminal residue" evidence="2">
    <location>
        <position position="96"/>
    </location>
</feature>
<dbReference type="Proteomes" id="UP000499080">
    <property type="component" value="Unassembled WGS sequence"/>
</dbReference>
<dbReference type="EMBL" id="BGPR01042981">
    <property type="protein sequence ID" value="GBO19498.1"/>
    <property type="molecule type" value="Genomic_DNA"/>
</dbReference>
<organism evidence="2 5">
    <name type="scientific">Araneus ventricosus</name>
    <name type="common">Orbweaver spider</name>
    <name type="synonym">Epeira ventricosa</name>
    <dbReference type="NCBI Taxonomy" id="182803"/>
    <lineage>
        <taxon>Eukaryota</taxon>
        <taxon>Metazoa</taxon>
        <taxon>Ecdysozoa</taxon>
        <taxon>Arthropoda</taxon>
        <taxon>Chelicerata</taxon>
        <taxon>Arachnida</taxon>
        <taxon>Araneae</taxon>
        <taxon>Araneomorphae</taxon>
        <taxon>Entelegynae</taxon>
        <taxon>Araneoidea</taxon>
        <taxon>Araneidae</taxon>
        <taxon>Araneus</taxon>
    </lineage>
</organism>
<evidence type="ECO:0000313" key="1">
    <source>
        <dbReference type="EMBL" id="GBO19408.1"/>
    </source>
</evidence>
<proteinExistence type="predicted"/>
<keyword evidence="5" id="KW-1185">Reference proteome</keyword>
<accession>A0A4Y2V4E7</accession>
<evidence type="ECO:0000313" key="5">
    <source>
        <dbReference type="Proteomes" id="UP000499080"/>
    </source>
</evidence>
<dbReference type="AlphaFoldDB" id="A0A4Y2V4E7"/>
<comment type="caution">
    <text evidence="2">The sequence shown here is derived from an EMBL/GenBank/DDBJ whole genome shotgun (WGS) entry which is preliminary data.</text>
</comment>
<dbReference type="EMBL" id="BGPR01042900">
    <property type="protein sequence ID" value="GBO19421.1"/>
    <property type="molecule type" value="Genomic_DNA"/>
</dbReference>
<evidence type="ECO:0000313" key="2">
    <source>
        <dbReference type="EMBL" id="GBO19421.1"/>
    </source>
</evidence>
<protein>
    <submittedName>
        <fullName evidence="2">Uncharacterized protein</fullName>
    </submittedName>
</protein>
<name>A0A4Y2V4E7_ARAVE</name>
<dbReference type="EMBL" id="BGPR01042885">
    <property type="protein sequence ID" value="GBO19408.1"/>
    <property type="molecule type" value="Genomic_DNA"/>
</dbReference>
<gene>
    <name evidence="3" type="ORF">AVEN_102281_1</name>
    <name evidence="2" type="ORF">AVEN_225142_1</name>
    <name evidence="1" type="ORF">AVEN_227439_1</name>
    <name evidence="4" type="ORF">AVEN_60303_1</name>
</gene>